<organism evidence="2 3">
    <name type="scientific">Candidatus Sulfotelmatobacter kueseliae</name>
    <dbReference type="NCBI Taxonomy" id="2042962"/>
    <lineage>
        <taxon>Bacteria</taxon>
        <taxon>Pseudomonadati</taxon>
        <taxon>Acidobacteriota</taxon>
        <taxon>Terriglobia</taxon>
        <taxon>Terriglobales</taxon>
        <taxon>Candidatus Korobacteraceae</taxon>
        <taxon>Candidatus Sulfotelmatobacter</taxon>
    </lineage>
</organism>
<proteinExistence type="predicted"/>
<keyword evidence="1" id="KW-0732">Signal</keyword>
<dbReference type="InterPro" id="IPR004564">
    <property type="entry name" value="OM_lipoprot_carrier_LolA-like"/>
</dbReference>
<sequence>MGTRLEKVIKMRISRFRLAIILCLLAPGLRSSGASTDVKTLAAAVDGHYNHLRSLEAEFTEVYRGGGMERTESGTLWLKKPGKMRWEYRSPKDKLFVSNGRDAWFYVPEDRQARKTAAKKLEDLRSPLAFLLGKTKLEKELQGLSLAPDVAPSGAGNVVLRGVPQALAERISEIVLEVAPDHRIVRIVIQDVDGSSTEYRFGDMKEDVAIGDGRFEFRPPAGTETVEDLGP</sequence>
<dbReference type="InterPro" id="IPR029046">
    <property type="entry name" value="LolA/LolB/LppX"/>
</dbReference>
<dbReference type="CDD" id="cd16325">
    <property type="entry name" value="LolA"/>
    <property type="match status" value="1"/>
</dbReference>
<dbReference type="PANTHER" id="PTHR35869">
    <property type="entry name" value="OUTER-MEMBRANE LIPOPROTEIN CARRIER PROTEIN"/>
    <property type="match status" value="1"/>
</dbReference>
<dbReference type="PANTHER" id="PTHR35869:SF1">
    <property type="entry name" value="OUTER-MEMBRANE LIPOPROTEIN CARRIER PROTEIN"/>
    <property type="match status" value="1"/>
</dbReference>
<evidence type="ECO:0000313" key="3">
    <source>
        <dbReference type="Proteomes" id="UP000238701"/>
    </source>
</evidence>
<gene>
    <name evidence="2" type="ORF">SBA1_1120002</name>
</gene>
<dbReference type="SUPFAM" id="SSF89392">
    <property type="entry name" value="Prokaryotic lipoproteins and lipoprotein localization factors"/>
    <property type="match status" value="1"/>
</dbReference>
<evidence type="ECO:0000313" key="2">
    <source>
        <dbReference type="EMBL" id="SPF33036.1"/>
    </source>
</evidence>
<protein>
    <submittedName>
        <fullName evidence="2">Outer membrane lipoprotein carrier protein LolA</fullName>
    </submittedName>
</protein>
<dbReference type="Gene3D" id="2.50.20.10">
    <property type="entry name" value="Lipoprotein localisation LolA/LolB/LppX"/>
    <property type="match status" value="1"/>
</dbReference>
<name>A0A2U3K017_9BACT</name>
<keyword evidence="2" id="KW-0449">Lipoprotein</keyword>
<dbReference type="EMBL" id="OMOD01000016">
    <property type="protein sequence ID" value="SPF33036.1"/>
    <property type="molecule type" value="Genomic_DNA"/>
</dbReference>
<dbReference type="Pfam" id="PF03548">
    <property type="entry name" value="LolA"/>
    <property type="match status" value="1"/>
</dbReference>
<dbReference type="Proteomes" id="UP000238701">
    <property type="component" value="Unassembled WGS sequence"/>
</dbReference>
<dbReference type="AlphaFoldDB" id="A0A2U3K017"/>
<accession>A0A2U3K017</accession>
<reference evidence="3" key="1">
    <citation type="submission" date="2018-02" db="EMBL/GenBank/DDBJ databases">
        <authorList>
            <person name="Hausmann B."/>
        </authorList>
    </citation>
    <scope>NUCLEOTIDE SEQUENCE [LARGE SCALE GENOMIC DNA]</scope>
    <source>
        <strain evidence="3">Peat soil MAG SbA1</strain>
    </source>
</reference>
<evidence type="ECO:0000256" key="1">
    <source>
        <dbReference type="ARBA" id="ARBA00022729"/>
    </source>
</evidence>